<evidence type="ECO:0000259" key="2">
    <source>
        <dbReference type="Pfam" id="PF13477"/>
    </source>
</evidence>
<evidence type="ECO:0000313" key="4">
    <source>
        <dbReference type="Proteomes" id="UP000662373"/>
    </source>
</evidence>
<sequence>MNKKRILVVGSTATSLINFRGDFIQSLTDNGYEVFTAAGYADEETLSKLTEDYGVTALTYRIQRTGVNPFMDLQTISDLKKIIAEHQIQLVFPYTVKPVIYSTIAANSLNVPVISLITGLGFTFTGLSAKARALQHLNEFLYKRTIRKNKTVVFQNADDRDLFFERNILRDKSKAKIVSGSGVNLERFKFKDNGQARNPVRFLLTARLIKEKGIGLYIEAAKTLKTKYPSAEFHVIGPAQMSPSAIKLEELISLNEQGILIWHGHQYNIVENLTKVDVFVLPSYYREGVPRSILEALSVGLPIITTDSPGCRETVIPNKNGFLIPPQSLKELVDAMEFFILNPERIEEMGNNSRAYAEERFDVHIINRNLLKIINNVFNQQEQESSALHLK</sequence>
<dbReference type="InterPro" id="IPR028098">
    <property type="entry name" value="Glyco_trans_4-like_N"/>
</dbReference>
<dbReference type="InterPro" id="IPR001296">
    <property type="entry name" value="Glyco_trans_1"/>
</dbReference>
<dbReference type="RefSeq" id="WP_199602971.1">
    <property type="nucleotide sequence ID" value="NZ_JAEHJZ010000052.1"/>
</dbReference>
<dbReference type="EMBL" id="JAEHJZ010000052">
    <property type="protein sequence ID" value="MBJ7882705.1"/>
    <property type="molecule type" value="Genomic_DNA"/>
</dbReference>
<dbReference type="AlphaFoldDB" id="A0A934NEG9"/>
<feature type="domain" description="Glycosyltransferase subfamily 4-like N-terminal" evidence="2">
    <location>
        <begin position="23"/>
        <end position="156"/>
    </location>
</feature>
<dbReference type="GO" id="GO:0016757">
    <property type="term" value="F:glycosyltransferase activity"/>
    <property type="evidence" value="ECO:0007669"/>
    <property type="project" value="InterPro"/>
</dbReference>
<keyword evidence="4" id="KW-1185">Reference proteome</keyword>
<comment type="caution">
    <text evidence="3">The sequence shown here is derived from an EMBL/GenBank/DDBJ whole genome shotgun (WGS) entry which is preliminary data.</text>
</comment>
<dbReference type="Proteomes" id="UP000662373">
    <property type="component" value="Unassembled WGS sequence"/>
</dbReference>
<dbReference type="Pfam" id="PF00534">
    <property type="entry name" value="Glycos_transf_1"/>
    <property type="match status" value="1"/>
</dbReference>
<dbReference type="Gene3D" id="3.40.50.2000">
    <property type="entry name" value="Glycogen Phosphorylase B"/>
    <property type="match status" value="2"/>
</dbReference>
<accession>A0A934NEG9</accession>
<dbReference type="PANTHER" id="PTHR12526:SF638">
    <property type="entry name" value="SPORE COAT PROTEIN SA"/>
    <property type="match status" value="1"/>
</dbReference>
<proteinExistence type="predicted"/>
<dbReference type="SUPFAM" id="SSF53756">
    <property type="entry name" value="UDP-Glycosyltransferase/glycogen phosphorylase"/>
    <property type="match status" value="1"/>
</dbReference>
<feature type="domain" description="Glycosyl transferase family 1" evidence="1">
    <location>
        <begin position="189"/>
        <end position="354"/>
    </location>
</feature>
<evidence type="ECO:0000259" key="1">
    <source>
        <dbReference type="Pfam" id="PF00534"/>
    </source>
</evidence>
<dbReference type="CDD" id="cd03808">
    <property type="entry name" value="GT4_CapM-like"/>
    <property type="match status" value="1"/>
</dbReference>
<dbReference type="PANTHER" id="PTHR12526">
    <property type="entry name" value="GLYCOSYLTRANSFERASE"/>
    <property type="match status" value="1"/>
</dbReference>
<gene>
    <name evidence="3" type="ORF">JEM65_18885</name>
</gene>
<name>A0A934NEG9_9FLAO</name>
<protein>
    <submittedName>
        <fullName evidence="3">Glycosyltransferase family 4 protein</fullName>
    </submittedName>
</protein>
<reference evidence="3 4" key="1">
    <citation type="submission" date="2020-09" db="EMBL/GenBank/DDBJ databases">
        <title>Draft genome of Gelidibacter salicanalis PAMC21136.</title>
        <authorList>
            <person name="Park H."/>
        </authorList>
    </citation>
    <scope>NUCLEOTIDE SEQUENCE [LARGE SCALE GENOMIC DNA]</scope>
    <source>
        <strain evidence="3 4">PAMC21136</strain>
    </source>
</reference>
<evidence type="ECO:0000313" key="3">
    <source>
        <dbReference type="EMBL" id="MBJ7882705.1"/>
    </source>
</evidence>
<dbReference type="Pfam" id="PF13477">
    <property type="entry name" value="Glyco_trans_4_2"/>
    <property type="match status" value="1"/>
</dbReference>
<organism evidence="3 4">
    <name type="scientific">Gelidibacter salicanalis</name>
    <dbReference type="NCBI Taxonomy" id="291193"/>
    <lineage>
        <taxon>Bacteria</taxon>
        <taxon>Pseudomonadati</taxon>
        <taxon>Bacteroidota</taxon>
        <taxon>Flavobacteriia</taxon>
        <taxon>Flavobacteriales</taxon>
        <taxon>Flavobacteriaceae</taxon>
        <taxon>Gelidibacter</taxon>
    </lineage>
</organism>